<comment type="caution">
    <text evidence="1">The sequence shown here is derived from an EMBL/GenBank/DDBJ whole genome shotgun (WGS) entry which is preliminary data.</text>
</comment>
<name>A0A0F9CLK6_9ZZZZ</name>
<protein>
    <submittedName>
        <fullName evidence="1">Uncharacterized protein</fullName>
    </submittedName>
</protein>
<sequence length="100" mass="11383">LQHSLCNPLTSVFVSSTIYTEDDEMTTESKLSQRAIEIIESRMGGEFEVTYNVFSAGLSGSDEAKELREILPTTEGTSDEYEWETRTMDQLINIHVWKKS</sequence>
<reference evidence="1" key="1">
    <citation type="journal article" date="2015" name="Nature">
        <title>Complex archaea that bridge the gap between prokaryotes and eukaryotes.</title>
        <authorList>
            <person name="Spang A."/>
            <person name="Saw J.H."/>
            <person name="Jorgensen S.L."/>
            <person name="Zaremba-Niedzwiedzka K."/>
            <person name="Martijn J."/>
            <person name="Lind A.E."/>
            <person name="van Eijk R."/>
            <person name="Schleper C."/>
            <person name="Guy L."/>
            <person name="Ettema T.J."/>
        </authorList>
    </citation>
    <scope>NUCLEOTIDE SEQUENCE</scope>
</reference>
<dbReference type="AlphaFoldDB" id="A0A0F9CLK6"/>
<proteinExistence type="predicted"/>
<evidence type="ECO:0000313" key="1">
    <source>
        <dbReference type="EMBL" id="KKK97516.1"/>
    </source>
</evidence>
<feature type="non-terminal residue" evidence="1">
    <location>
        <position position="1"/>
    </location>
</feature>
<accession>A0A0F9CLK6</accession>
<organism evidence="1">
    <name type="scientific">marine sediment metagenome</name>
    <dbReference type="NCBI Taxonomy" id="412755"/>
    <lineage>
        <taxon>unclassified sequences</taxon>
        <taxon>metagenomes</taxon>
        <taxon>ecological metagenomes</taxon>
    </lineage>
</organism>
<dbReference type="EMBL" id="LAZR01046015">
    <property type="protein sequence ID" value="KKK97516.1"/>
    <property type="molecule type" value="Genomic_DNA"/>
</dbReference>
<gene>
    <name evidence="1" type="ORF">LCGC14_2651940</name>
</gene>